<organism evidence="2 3">
    <name type="scientific">Morella rubra</name>
    <name type="common">Chinese bayberry</name>
    <dbReference type="NCBI Taxonomy" id="262757"/>
    <lineage>
        <taxon>Eukaryota</taxon>
        <taxon>Viridiplantae</taxon>
        <taxon>Streptophyta</taxon>
        <taxon>Embryophyta</taxon>
        <taxon>Tracheophyta</taxon>
        <taxon>Spermatophyta</taxon>
        <taxon>Magnoliopsida</taxon>
        <taxon>eudicotyledons</taxon>
        <taxon>Gunneridae</taxon>
        <taxon>Pentapetalae</taxon>
        <taxon>rosids</taxon>
        <taxon>fabids</taxon>
        <taxon>Fagales</taxon>
        <taxon>Myricaceae</taxon>
        <taxon>Morella</taxon>
    </lineage>
</organism>
<name>A0A6A1VWI9_9ROSI</name>
<evidence type="ECO:0000313" key="2">
    <source>
        <dbReference type="EMBL" id="KAB1217344.1"/>
    </source>
</evidence>
<feature type="region of interest" description="Disordered" evidence="1">
    <location>
        <begin position="142"/>
        <end position="173"/>
    </location>
</feature>
<dbReference type="AlphaFoldDB" id="A0A6A1VWI9"/>
<evidence type="ECO:0000256" key="1">
    <source>
        <dbReference type="SAM" id="MobiDB-lite"/>
    </source>
</evidence>
<dbReference type="InterPro" id="IPR027417">
    <property type="entry name" value="P-loop_NTPase"/>
</dbReference>
<dbReference type="OrthoDB" id="439792at2759"/>
<dbReference type="InterPro" id="IPR033690">
    <property type="entry name" value="Adenylat_kinase_CS"/>
</dbReference>
<sequence>MIGLSSLSSRTAAVVTASPPFHRLVRLALSRLYSGSTSATAAEPQPLDDGYYQGEIGFILDGIPRSPIQAEILDELAEIDLVVNFKCADDFLMRDQERGTFALIFQDGTWKEKLQVYAKQVVINSHASKAMTKGPNLIELVGHDDPQAEGEPEGSVAEEEELAPALARVSSEP</sequence>
<dbReference type="Proteomes" id="UP000516437">
    <property type="component" value="Chromosome 4"/>
</dbReference>
<dbReference type="EMBL" id="RXIC02000022">
    <property type="protein sequence ID" value="KAB1217344.1"/>
    <property type="molecule type" value="Genomic_DNA"/>
</dbReference>
<keyword evidence="3" id="KW-1185">Reference proteome</keyword>
<evidence type="ECO:0000313" key="3">
    <source>
        <dbReference type="Proteomes" id="UP000516437"/>
    </source>
</evidence>
<gene>
    <name evidence="2" type="ORF">CJ030_MR4G020977</name>
</gene>
<accession>A0A6A1VWI9</accession>
<comment type="caution">
    <text evidence="2">The sequence shown here is derived from an EMBL/GenBank/DDBJ whole genome shotgun (WGS) entry which is preliminary data.</text>
</comment>
<dbReference type="Gene3D" id="3.40.50.300">
    <property type="entry name" value="P-loop containing nucleotide triphosphate hydrolases"/>
    <property type="match status" value="1"/>
</dbReference>
<feature type="compositionally biased region" description="Acidic residues" evidence="1">
    <location>
        <begin position="147"/>
        <end position="162"/>
    </location>
</feature>
<dbReference type="GO" id="GO:0016301">
    <property type="term" value="F:kinase activity"/>
    <property type="evidence" value="ECO:0007669"/>
    <property type="project" value="UniProtKB-KW"/>
</dbReference>
<keyword evidence="2" id="KW-0418">Kinase</keyword>
<reference evidence="2 3" key="1">
    <citation type="journal article" date="2019" name="Plant Biotechnol. J.">
        <title>The red bayberry genome and genetic basis of sex determination.</title>
        <authorList>
            <person name="Jia H.M."/>
            <person name="Jia H.J."/>
            <person name="Cai Q.L."/>
            <person name="Wang Y."/>
            <person name="Zhao H.B."/>
            <person name="Yang W.F."/>
            <person name="Wang G.Y."/>
            <person name="Li Y.H."/>
            <person name="Zhan D.L."/>
            <person name="Shen Y.T."/>
            <person name="Niu Q.F."/>
            <person name="Chang L."/>
            <person name="Qiu J."/>
            <person name="Zhao L."/>
            <person name="Xie H.B."/>
            <person name="Fu W.Y."/>
            <person name="Jin J."/>
            <person name="Li X.W."/>
            <person name="Jiao Y."/>
            <person name="Zhou C.C."/>
            <person name="Tu T."/>
            <person name="Chai C.Y."/>
            <person name="Gao J.L."/>
            <person name="Fan L.J."/>
            <person name="van de Weg E."/>
            <person name="Wang J.Y."/>
            <person name="Gao Z.S."/>
        </authorList>
    </citation>
    <scope>NUCLEOTIDE SEQUENCE [LARGE SCALE GENOMIC DNA]</scope>
    <source>
        <tissue evidence="2">Leaves</tissue>
    </source>
</reference>
<dbReference type="PROSITE" id="PS00113">
    <property type="entry name" value="ADENYLATE_KINASE"/>
    <property type="match status" value="1"/>
</dbReference>
<protein>
    <submittedName>
        <fullName evidence="2">Adenylate kinase</fullName>
    </submittedName>
</protein>
<proteinExistence type="predicted"/>
<keyword evidence="2" id="KW-0808">Transferase</keyword>